<keyword evidence="5 8" id="KW-0812">Transmembrane</keyword>
<evidence type="ECO:0000256" key="3">
    <source>
        <dbReference type="ARBA" id="ARBA00007282"/>
    </source>
</evidence>
<feature type="domain" description="Wax synthase" evidence="9">
    <location>
        <begin position="196"/>
        <end position="283"/>
    </location>
</feature>
<evidence type="ECO:0000256" key="4">
    <source>
        <dbReference type="ARBA" id="ARBA00022679"/>
    </source>
</evidence>
<keyword evidence="4" id="KW-0808">Transferase</keyword>
<feature type="transmembrane region" description="Helical" evidence="8">
    <location>
        <begin position="55"/>
        <end position="74"/>
    </location>
</feature>
<keyword evidence="6 8" id="KW-1133">Transmembrane helix</keyword>
<dbReference type="PANTHER" id="PTHR31595:SF57">
    <property type="entry name" value="OS04G0481900 PROTEIN"/>
    <property type="match status" value="1"/>
</dbReference>
<reference evidence="10 11" key="1">
    <citation type="journal article" date="2024" name="J Genomics">
        <title>Draft genome sequencing and assembly of Favolaschia claudopus CIRM-BRFM 2984 isolated from oak limbs.</title>
        <authorList>
            <person name="Navarro D."/>
            <person name="Drula E."/>
            <person name="Chaduli D."/>
            <person name="Cazenave R."/>
            <person name="Ahrendt S."/>
            <person name="Wang J."/>
            <person name="Lipzen A."/>
            <person name="Daum C."/>
            <person name="Barry K."/>
            <person name="Grigoriev I.V."/>
            <person name="Favel A."/>
            <person name="Rosso M.N."/>
            <person name="Martin F."/>
        </authorList>
    </citation>
    <scope>NUCLEOTIDE SEQUENCE [LARGE SCALE GENOMIC DNA]</scope>
    <source>
        <strain evidence="10 11">CIRM-BRFM 2984</strain>
    </source>
</reference>
<protein>
    <submittedName>
        <fullName evidence="10">Acetyltransferase</fullName>
    </submittedName>
</protein>
<dbReference type="GO" id="GO:0006629">
    <property type="term" value="P:lipid metabolic process"/>
    <property type="evidence" value="ECO:0007669"/>
    <property type="project" value="InterPro"/>
</dbReference>
<feature type="transmembrane region" description="Helical" evidence="8">
    <location>
        <begin position="280"/>
        <end position="298"/>
    </location>
</feature>
<feature type="transmembrane region" description="Helical" evidence="8">
    <location>
        <begin position="250"/>
        <end position="268"/>
    </location>
</feature>
<comment type="pathway">
    <text evidence="2">Secondary metabolite biosynthesis.</text>
</comment>
<dbReference type="InterPro" id="IPR044851">
    <property type="entry name" value="Wax_synthase"/>
</dbReference>
<dbReference type="EMBL" id="JAWWNJ010000046">
    <property type="protein sequence ID" value="KAK7018260.1"/>
    <property type="molecule type" value="Genomic_DNA"/>
</dbReference>
<proteinExistence type="inferred from homology"/>
<dbReference type="PANTHER" id="PTHR31595">
    <property type="entry name" value="LONG-CHAIN-ALCOHOL O-FATTY-ACYLTRANSFERASE 3-RELATED"/>
    <property type="match status" value="1"/>
</dbReference>
<dbReference type="GO" id="GO:0008374">
    <property type="term" value="F:O-acyltransferase activity"/>
    <property type="evidence" value="ECO:0007669"/>
    <property type="project" value="InterPro"/>
</dbReference>
<dbReference type="InterPro" id="IPR032805">
    <property type="entry name" value="Wax_synthase_dom"/>
</dbReference>
<gene>
    <name evidence="10" type="ORF">R3P38DRAFT_3399117</name>
</gene>
<evidence type="ECO:0000256" key="2">
    <source>
        <dbReference type="ARBA" id="ARBA00005179"/>
    </source>
</evidence>
<evidence type="ECO:0000313" key="10">
    <source>
        <dbReference type="EMBL" id="KAK7018260.1"/>
    </source>
</evidence>
<keyword evidence="7 8" id="KW-0472">Membrane</keyword>
<evidence type="ECO:0000256" key="7">
    <source>
        <dbReference type="ARBA" id="ARBA00023136"/>
    </source>
</evidence>
<keyword evidence="11" id="KW-1185">Reference proteome</keyword>
<accession>A0AAW0AY56</accession>
<dbReference type="Proteomes" id="UP001362999">
    <property type="component" value="Unassembled WGS sequence"/>
</dbReference>
<dbReference type="GO" id="GO:0016020">
    <property type="term" value="C:membrane"/>
    <property type="evidence" value="ECO:0007669"/>
    <property type="project" value="UniProtKB-SubCell"/>
</dbReference>
<feature type="transmembrane region" description="Helical" evidence="8">
    <location>
        <begin position="6"/>
        <end position="23"/>
    </location>
</feature>
<evidence type="ECO:0000259" key="9">
    <source>
        <dbReference type="Pfam" id="PF13813"/>
    </source>
</evidence>
<comment type="caution">
    <text evidence="10">The sequence shown here is derived from an EMBL/GenBank/DDBJ whole genome shotgun (WGS) entry which is preliminary data.</text>
</comment>
<evidence type="ECO:0000313" key="11">
    <source>
        <dbReference type="Proteomes" id="UP001362999"/>
    </source>
</evidence>
<evidence type="ECO:0000256" key="1">
    <source>
        <dbReference type="ARBA" id="ARBA00004141"/>
    </source>
</evidence>
<organism evidence="10 11">
    <name type="scientific">Favolaschia claudopus</name>
    <dbReference type="NCBI Taxonomy" id="2862362"/>
    <lineage>
        <taxon>Eukaryota</taxon>
        <taxon>Fungi</taxon>
        <taxon>Dikarya</taxon>
        <taxon>Basidiomycota</taxon>
        <taxon>Agaricomycotina</taxon>
        <taxon>Agaricomycetes</taxon>
        <taxon>Agaricomycetidae</taxon>
        <taxon>Agaricales</taxon>
        <taxon>Marasmiineae</taxon>
        <taxon>Mycenaceae</taxon>
        <taxon>Favolaschia</taxon>
    </lineage>
</organism>
<feature type="transmembrane region" description="Helical" evidence="8">
    <location>
        <begin position="30"/>
        <end position="49"/>
    </location>
</feature>
<evidence type="ECO:0000256" key="6">
    <source>
        <dbReference type="ARBA" id="ARBA00022989"/>
    </source>
</evidence>
<comment type="subcellular location">
    <subcellularLocation>
        <location evidence="1">Membrane</location>
        <topology evidence="1">Multi-pass membrane protein</topology>
    </subcellularLocation>
</comment>
<dbReference type="AlphaFoldDB" id="A0AAW0AY56"/>
<name>A0AAW0AY56_9AGAR</name>
<dbReference type="Pfam" id="PF13813">
    <property type="entry name" value="MBOAT_2"/>
    <property type="match status" value="1"/>
</dbReference>
<comment type="similarity">
    <text evidence="3">Belongs to the wax synthase family.</text>
</comment>
<feature type="transmembrane region" description="Helical" evidence="8">
    <location>
        <begin position="305"/>
        <end position="324"/>
    </location>
</feature>
<evidence type="ECO:0000256" key="5">
    <source>
        <dbReference type="ARBA" id="ARBA00022692"/>
    </source>
</evidence>
<evidence type="ECO:0000256" key="8">
    <source>
        <dbReference type="SAM" id="Phobius"/>
    </source>
</evidence>
<sequence length="357" mass="40699">MTHPFASVLFVLFESYWLASTIVRSPPLRYTTFILALSIAFYLPFTTTGDPVSDYFIGSVLFTHLFTIADYALITDIHSELRITGQHVQQHPIPESAPFVQRLKWGARLCLATRGVGWEHEPRGVYYLLLQGIASIYNRASPVHHAGGPPLGSRPFPWRVVDLFFFAVINFAGQNVLHTVYSIVSVGLGFSEPQDWVNVFGYWGDAYTLRRFWGRTWHQFLRRWVSTHGKFLARTLGLRKGTNASAYTQLYIAFLLSALLHVVSDYMMHRSFAASGSLKFFLLQPLAITVEDFVLFVGRKLGLRMLGYVWVTGWFVCTYSGWWGPVIQGGMVEKGLNLRWSVVELLGVWKGEWRRGM</sequence>